<dbReference type="SUPFAM" id="SSF52172">
    <property type="entry name" value="CheY-like"/>
    <property type="match status" value="2"/>
</dbReference>
<evidence type="ECO:0000259" key="2">
    <source>
        <dbReference type="PROSITE" id="PS50109"/>
    </source>
</evidence>
<evidence type="ECO:0000259" key="3">
    <source>
        <dbReference type="PROSITE" id="PS50110"/>
    </source>
</evidence>
<accession>A0A1J5QKT9</accession>
<dbReference type="SMART" id="SM00448">
    <property type="entry name" value="REC"/>
    <property type="match status" value="2"/>
</dbReference>
<dbReference type="InterPro" id="IPR036097">
    <property type="entry name" value="HisK_dim/P_sf"/>
</dbReference>
<dbReference type="SMART" id="SM00387">
    <property type="entry name" value="HATPase_c"/>
    <property type="match status" value="1"/>
</dbReference>
<dbReference type="SUPFAM" id="SSF55874">
    <property type="entry name" value="ATPase domain of HSP90 chaperone/DNA topoisomerase II/histidine kinase"/>
    <property type="match status" value="1"/>
</dbReference>
<feature type="domain" description="Histidine kinase" evidence="2">
    <location>
        <begin position="325"/>
        <end position="540"/>
    </location>
</feature>
<dbReference type="PANTHER" id="PTHR43547:SF2">
    <property type="entry name" value="HYBRID SIGNAL TRANSDUCTION HISTIDINE KINASE C"/>
    <property type="match status" value="1"/>
</dbReference>
<dbReference type="InterPro" id="IPR005467">
    <property type="entry name" value="His_kinase_dom"/>
</dbReference>
<gene>
    <name evidence="4" type="primary">cheY_26</name>
    <name evidence="4" type="ORF">GALL_340260</name>
</gene>
<dbReference type="Gene3D" id="1.10.287.130">
    <property type="match status" value="1"/>
</dbReference>
<dbReference type="AlphaFoldDB" id="A0A1J5QKT9"/>
<dbReference type="SUPFAM" id="SSF47384">
    <property type="entry name" value="Homodimeric domain of signal transducing histidine kinase"/>
    <property type="match status" value="1"/>
</dbReference>
<dbReference type="SMART" id="SM00388">
    <property type="entry name" value="HisKA"/>
    <property type="match status" value="1"/>
</dbReference>
<organism evidence="4">
    <name type="scientific">mine drainage metagenome</name>
    <dbReference type="NCBI Taxonomy" id="410659"/>
    <lineage>
        <taxon>unclassified sequences</taxon>
        <taxon>metagenomes</taxon>
        <taxon>ecological metagenomes</taxon>
    </lineage>
</organism>
<feature type="domain" description="Response regulatory" evidence="3">
    <location>
        <begin position="180"/>
        <end position="296"/>
    </location>
</feature>
<dbReference type="CDD" id="cd00082">
    <property type="entry name" value="HisKA"/>
    <property type="match status" value="1"/>
</dbReference>
<evidence type="ECO:0000256" key="1">
    <source>
        <dbReference type="ARBA" id="ARBA00022553"/>
    </source>
</evidence>
<dbReference type="InterPro" id="IPR003661">
    <property type="entry name" value="HisK_dim/P_dom"/>
</dbReference>
<evidence type="ECO:0000313" key="4">
    <source>
        <dbReference type="EMBL" id="OIQ84153.1"/>
    </source>
</evidence>
<dbReference type="GO" id="GO:0000155">
    <property type="term" value="F:phosphorelay sensor kinase activity"/>
    <property type="evidence" value="ECO:0007669"/>
    <property type="project" value="InterPro"/>
</dbReference>
<dbReference type="InterPro" id="IPR003594">
    <property type="entry name" value="HATPase_dom"/>
</dbReference>
<dbReference type="InterPro" id="IPR036890">
    <property type="entry name" value="HATPase_C_sf"/>
</dbReference>
<dbReference type="InterPro" id="IPR011006">
    <property type="entry name" value="CheY-like_superfamily"/>
</dbReference>
<keyword evidence="1" id="KW-0597">Phosphoprotein</keyword>
<reference evidence="4" key="1">
    <citation type="submission" date="2016-10" db="EMBL/GenBank/DDBJ databases">
        <title>Sequence of Gallionella enrichment culture.</title>
        <authorList>
            <person name="Poehlein A."/>
            <person name="Muehling M."/>
            <person name="Daniel R."/>
        </authorList>
    </citation>
    <scope>NUCLEOTIDE SEQUENCE</scope>
</reference>
<dbReference type="Pfam" id="PF00072">
    <property type="entry name" value="Response_reg"/>
    <property type="match status" value="2"/>
</dbReference>
<dbReference type="PROSITE" id="PS50110">
    <property type="entry name" value="RESPONSE_REGULATORY"/>
    <property type="match status" value="2"/>
</dbReference>
<name>A0A1J5QKT9_9ZZZZ</name>
<dbReference type="InterPro" id="IPR001789">
    <property type="entry name" value="Sig_transdc_resp-reg_receiver"/>
</dbReference>
<dbReference type="EMBL" id="MLJW01000641">
    <property type="protein sequence ID" value="OIQ84153.1"/>
    <property type="molecule type" value="Genomic_DNA"/>
</dbReference>
<feature type="domain" description="Response regulatory" evidence="3">
    <location>
        <begin position="23"/>
        <end position="140"/>
    </location>
</feature>
<comment type="caution">
    <text evidence="4">The sequence shown here is derived from an EMBL/GenBank/DDBJ whole genome shotgun (WGS) entry which is preliminary data.</text>
</comment>
<dbReference type="PROSITE" id="PS50109">
    <property type="entry name" value="HIS_KIN"/>
    <property type="match status" value="1"/>
</dbReference>
<dbReference type="PANTHER" id="PTHR43547">
    <property type="entry name" value="TWO-COMPONENT HISTIDINE KINASE"/>
    <property type="match status" value="1"/>
</dbReference>
<protein>
    <submittedName>
        <fullName evidence="4">Chemotaxis protein CheY</fullName>
    </submittedName>
</protein>
<dbReference type="Gene3D" id="3.30.565.10">
    <property type="entry name" value="Histidine kinase-like ATPase, C-terminal domain"/>
    <property type="match status" value="1"/>
</dbReference>
<proteinExistence type="predicted"/>
<sequence>MRNSARQRHITEERQDMLDKKTRFLVVDDLEPMRKVTANQLRSMGAENIVMATNGAEALRMLQSKRIDIVLSDWNMPVMAGIDLLKAMRADDKLARLPFIMITAEAERHRIEEAINAGVSDLLVKPYTAICLAERVDKALSALPRSSSAMLAELARGREPSGTPSDAAQPEVAFEPGRPTMLVVDDTADNLLLVSHLFKDEYRVRIAHTGAKALAICQSDSPPDLVLLDIMMPGMDGFEVARRMREHPSSETIPVIFVTAMTGENERQKGLELGAVDFVTKPIDPDALKLRVHNFMRYVGLRKQLQANYDGMLELARLREQVDHISRHDMKGPLAGVIGLVQALAYDSKLNTEQVRQLRMAEDSALDVLDMINLSSELFKIETGRFKLDAKPVKIADILHRIVEISRTTFAEKHLDVAFDADVPPGENEPQVLGDATFCNSLLQNLIKNACEAAPNDSRIAVTLVDGSPLCVNIRNKGAVPAAIREQFFGKFVTHGKQGGTGLGAYSAKMLAEAQNGAISLEVSDKDDQTLIAVSLPRYALCA</sequence>
<dbReference type="Pfam" id="PF02518">
    <property type="entry name" value="HATPase_c"/>
    <property type="match status" value="1"/>
</dbReference>
<dbReference type="Gene3D" id="3.40.50.2300">
    <property type="match status" value="2"/>
</dbReference>